<comment type="caution">
    <text evidence="2">The sequence shown here is derived from an EMBL/GenBank/DDBJ whole genome shotgun (WGS) entry which is preliminary data.</text>
</comment>
<reference evidence="2" key="1">
    <citation type="submission" date="2021-10" db="EMBL/GenBank/DDBJ databases">
        <title>Streptomonospora sp. nov., isolated from mangrove soil.</title>
        <authorList>
            <person name="Chen X."/>
            <person name="Ge X."/>
            <person name="Liu W."/>
        </authorList>
    </citation>
    <scope>NUCLEOTIDE SEQUENCE</scope>
    <source>
        <strain evidence="2">S1-112</strain>
    </source>
</reference>
<feature type="region of interest" description="Disordered" evidence="1">
    <location>
        <begin position="62"/>
        <end position="317"/>
    </location>
</feature>
<name>A0A9X3NQK6_9ACTN</name>
<feature type="compositionally biased region" description="Low complexity" evidence="1">
    <location>
        <begin position="121"/>
        <end position="138"/>
    </location>
</feature>
<gene>
    <name evidence="2" type="ORF">LG943_19885</name>
</gene>
<dbReference type="AlphaFoldDB" id="A0A9X3NQK6"/>
<proteinExistence type="predicted"/>
<evidence type="ECO:0000313" key="2">
    <source>
        <dbReference type="EMBL" id="MDA0566553.1"/>
    </source>
</evidence>
<organism evidence="2 3">
    <name type="scientific">Streptomonospora mangrovi</name>
    <dbReference type="NCBI Taxonomy" id="2883123"/>
    <lineage>
        <taxon>Bacteria</taxon>
        <taxon>Bacillati</taxon>
        <taxon>Actinomycetota</taxon>
        <taxon>Actinomycetes</taxon>
        <taxon>Streptosporangiales</taxon>
        <taxon>Nocardiopsidaceae</taxon>
        <taxon>Streptomonospora</taxon>
    </lineage>
</organism>
<feature type="compositionally biased region" description="Low complexity" evidence="1">
    <location>
        <begin position="264"/>
        <end position="292"/>
    </location>
</feature>
<evidence type="ECO:0000313" key="3">
    <source>
        <dbReference type="Proteomes" id="UP001140076"/>
    </source>
</evidence>
<dbReference type="Proteomes" id="UP001140076">
    <property type="component" value="Unassembled WGS sequence"/>
</dbReference>
<dbReference type="EMBL" id="JAJAQC010000037">
    <property type="protein sequence ID" value="MDA0566553.1"/>
    <property type="molecule type" value="Genomic_DNA"/>
</dbReference>
<feature type="compositionally biased region" description="Low complexity" evidence="1">
    <location>
        <begin position="70"/>
        <end position="109"/>
    </location>
</feature>
<feature type="compositionally biased region" description="Basic and acidic residues" evidence="1">
    <location>
        <begin position="246"/>
        <end position="262"/>
    </location>
</feature>
<protein>
    <submittedName>
        <fullName evidence="2">Uncharacterized protein</fullName>
    </submittedName>
</protein>
<feature type="compositionally biased region" description="Low complexity" evidence="1">
    <location>
        <begin position="192"/>
        <end position="201"/>
    </location>
</feature>
<dbReference type="RefSeq" id="WP_270073805.1">
    <property type="nucleotide sequence ID" value="NZ_JAJAQC010000037.1"/>
</dbReference>
<accession>A0A9X3NQK6</accession>
<feature type="compositionally biased region" description="Gly residues" evidence="1">
    <location>
        <begin position="139"/>
        <end position="152"/>
    </location>
</feature>
<keyword evidence="3" id="KW-1185">Reference proteome</keyword>
<sequence>MPTTGRTRRTSRLAAAVRAAGRTPARRWLLVAGVLAGAWFAGAAPAAADAALHEHLGQGAGAASQRVADTPAPVAHGAGGAAAEAAAPAASGTSAEAPARPARAGTPPVAERPDPVPPVPAAAEPEAPAPAPAADTAPGSGGASGNGSGGGSARASGGDAPLRPAVDAVRGIGRDAGRAVPLKVGPPDHAAADAVPGSGAAHRASAGLPDLGMSPFAPGLGRDTVALPALDLTGASAARPGADTQPHADDHTARRTGGDRHARSAPNGAAAPAAGTAAAFAAPASGAAAEPSADTRTGSAPEPVDPPASAATVGSAPQAPQYGGFCAGYLPAASAAAPAAGPLPCERRALAAAPRDLGGEPTFSPD</sequence>
<evidence type="ECO:0000256" key="1">
    <source>
        <dbReference type="SAM" id="MobiDB-lite"/>
    </source>
</evidence>